<gene>
    <name evidence="1" type="ORF">EC9_38560</name>
</gene>
<dbReference type="KEGG" id="ruv:EC9_38560"/>
<protein>
    <submittedName>
        <fullName evidence="1">Uncharacterized protein</fullName>
    </submittedName>
</protein>
<proteinExistence type="predicted"/>
<evidence type="ECO:0000313" key="2">
    <source>
        <dbReference type="Proteomes" id="UP000319557"/>
    </source>
</evidence>
<name>A0A517M470_9BACT</name>
<reference evidence="1 2" key="1">
    <citation type="submission" date="2019-02" db="EMBL/GenBank/DDBJ databases">
        <title>Deep-cultivation of Planctomycetes and their phenomic and genomic characterization uncovers novel biology.</title>
        <authorList>
            <person name="Wiegand S."/>
            <person name="Jogler M."/>
            <person name="Boedeker C."/>
            <person name="Pinto D."/>
            <person name="Vollmers J."/>
            <person name="Rivas-Marin E."/>
            <person name="Kohn T."/>
            <person name="Peeters S.H."/>
            <person name="Heuer A."/>
            <person name="Rast P."/>
            <person name="Oberbeckmann S."/>
            <person name="Bunk B."/>
            <person name="Jeske O."/>
            <person name="Meyerdierks A."/>
            <person name="Storesund J.E."/>
            <person name="Kallscheuer N."/>
            <person name="Luecker S."/>
            <person name="Lage O.M."/>
            <person name="Pohl T."/>
            <person name="Merkel B.J."/>
            <person name="Hornburger P."/>
            <person name="Mueller R.-W."/>
            <person name="Bruemmer F."/>
            <person name="Labrenz M."/>
            <person name="Spormann A.M."/>
            <person name="Op den Camp H."/>
            <person name="Overmann J."/>
            <person name="Amann R."/>
            <person name="Jetten M.S.M."/>
            <person name="Mascher T."/>
            <person name="Medema M.H."/>
            <person name="Devos D.P."/>
            <person name="Kaster A.-K."/>
            <person name="Ovreas L."/>
            <person name="Rohde M."/>
            <person name="Galperin M.Y."/>
            <person name="Jogler C."/>
        </authorList>
    </citation>
    <scope>NUCLEOTIDE SEQUENCE [LARGE SCALE GENOMIC DNA]</scope>
    <source>
        <strain evidence="1 2">EC9</strain>
    </source>
</reference>
<organism evidence="1 2">
    <name type="scientific">Rosistilla ulvae</name>
    <dbReference type="NCBI Taxonomy" id="1930277"/>
    <lineage>
        <taxon>Bacteria</taxon>
        <taxon>Pseudomonadati</taxon>
        <taxon>Planctomycetota</taxon>
        <taxon>Planctomycetia</taxon>
        <taxon>Pirellulales</taxon>
        <taxon>Pirellulaceae</taxon>
        <taxon>Rosistilla</taxon>
    </lineage>
</organism>
<accession>A0A517M470</accession>
<dbReference type="AlphaFoldDB" id="A0A517M470"/>
<dbReference type="Proteomes" id="UP000319557">
    <property type="component" value="Chromosome"/>
</dbReference>
<evidence type="ECO:0000313" key="1">
    <source>
        <dbReference type="EMBL" id="QDS89656.1"/>
    </source>
</evidence>
<dbReference type="EMBL" id="CP036261">
    <property type="protein sequence ID" value="QDS89656.1"/>
    <property type="molecule type" value="Genomic_DNA"/>
</dbReference>
<keyword evidence="2" id="KW-1185">Reference proteome</keyword>
<sequence>MPSSVTAFFRKCRFTQQISAEAKVENGLSKHGRTILKPFANMDLRHIEWASRKVWIDRFPSFQWESGRAMGRLDFALPNLQGSAAYNKTSERTISAVGCLQHTGFEPTQSLNCFSGENGGPKGLFCS</sequence>